<dbReference type="Pfam" id="PF19935">
    <property type="entry name" value="DUF6398"/>
    <property type="match status" value="1"/>
</dbReference>
<proteinExistence type="predicted"/>
<protein>
    <recommendedName>
        <fullName evidence="1">DUF6398 domain-containing protein</fullName>
    </recommendedName>
</protein>
<dbReference type="AlphaFoldDB" id="A0A2N7C1W5"/>
<gene>
    <name evidence="2" type="ORF">BCV30_22785</name>
</gene>
<reference evidence="3" key="1">
    <citation type="submission" date="2016-07" db="EMBL/GenBank/DDBJ databases">
        <title>Nontailed viruses are major unrecognized killers of bacteria in the ocean.</title>
        <authorList>
            <person name="Kauffman K."/>
            <person name="Hussain F."/>
            <person name="Yang J."/>
            <person name="Arevalo P."/>
            <person name="Brown J."/>
            <person name="Cutler M."/>
            <person name="Kelly L."/>
            <person name="Polz M.F."/>
        </authorList>
    </citation>
    <scope>NUCLEOTIDE SEQUENCE [LARGE SCALE GENOMIC DNA]</scope>
    <source>
        <strain evidence="3">10N.286.55.C1</strain>
    </source>
</reference>
<dbReference type="EMBL" id="MCSI01000082">
    <property type="protein sequence ID" value="PME68758.1"/>
    <property type="molecule type" value="Genomic_DNA"/>
</dbReference>
<dbReference type="Proteomes" id="UP000235778">
    <property type="component" value="Unassembled WGS sequence"/>
</dbReference>
<evidence type="ECO:0000313" key="3">
    <source>
        <dbReference type="Proteomes" id="UP000235778"/>
    </source>
</evidence>
<accession>A0A2N7C1W5</accession>
<comment type="caution">
    <text evidence="2">The sequence shown here is derived from an EMBL/GenBank/DDBJ whole genome shotgun (WGS) entry which is preliminary data.</text>
</comment>
<evidence type="ECO:0000313" key="2">
    <source>
        <dbReference type="EMBL" id="PME68758.1"/>
    </source>
</evidence>
<evidence type="ECO:0000259" key="1">
    <source>
        <dbReference type="Pfam" id="PF19935"/>
    </source>
</evidence>
<name>A0A2N7C1W5_9VIBR</name>
<sequence>MPKSQTVPKSLTDKYHEITAITDEFCNSFLNDEYAEIIRNAVASLCRKRPSPLTKGKASSWACGITHAMGMVNFLFDASQTPHISAGKMYKEFGVAESTGQGKSKQVRTLLKIRQFDPNWSLKSHLVKNPMTWMVSVDGYIVDIRTAPVELQQMAYEKGLIPFVPE</sequence>
<dbReference type="InterPro" id="IPR045651">
    <property type="entry name" value="DUF6398"/>
</dbReference>
<organism evidence="2 3">
    <name type="scientific">Vibrio lentus</name>
    <dbReference type="NCBI Taxonomy" id="136468"/>
    <lineage>
        <taxon>Bacteria</taxon>
        <taxon>Pseudomonadati</taxon>
        <taxon>Pseudomonadota</taxon>
        <taxon>Gammaproteobacteria</taxon>
        <taxon>Vibrionales</taxon>
        <taxon>Vibrionaceae</taxon>
        <taxon>Vibrio</taxon>
    </lineage>
</organism>
<dbReference type="RefSeq" id="WP_102269887.1">
    <property type="nucleotide sequence ID" value="NZ_MCSH01000198.1"/>
</dbReference>
<feature type="domain" description="DUF6398" evidence="1">
    <location>
        <begin position="17"/>
        <end position="122"/>
    </location>
</feature>